<comment type="caution">
    <text evidence="2">The sequence shown here is derived from an EMBL/GenBank/DDBJ whole genome shotgun (WGS) entry which is preliminary data.</text>
</comment>
<accession>A0A9P4LLG9</accession>
<name>A0A9P4LLG9_9PLEO</name>
<gene>
    <name evidence="2" type="ORF">EK21DRAFT_89936</name>
</gene>
<dbReference type="AlphaFoldDB" id="A0A9P4LLG9"/>
<evidence type="ECO:0000313" key="2">
    <source>
        <dbReference type="EMBL" id="KAF2029190.1"/>
    </source>
</evidence>
<dbReference type="EMBL" id="ML978203">
    <property type="protein sequence ID" value="KAF2029190.1"/>
    <property type="molecule type" value="Genomic_DNA"/>
</dbReference>
<evidence type="ECO:0000313" key="3">
    <source>
        <dbReference type="Proteomes" id="UP000799777"/>
    </source>
</evidence>
<dbReference type="Proteomes" id="UP000799777">
    <property type="component" value="Unassembled WGS sequence"/>
</dbReference>
<keyword evidence="3" id="KW-1185">Reference proteome</keyword>
<sequence length="162" mass="18829">MSRYPHYPHHNDPFISDLFLYGYDYYGRPMPPIILEQAPQGIVQPAPHHQQQDQPHAREPAQQQPAQNLIDIEPPHGNPLRDKWVLIAYYRASRTVRGVPKSVPISPDDAEHIVKLIKGSAYVREIIAIERRYGEFFAEECIYKRLCRMADKQEWLGEGTGW</sequence>
<feature type="compositionally biased region" description="Low complexity" evidence="1">
    <location>
        <begin position="44"/>
        <end position="54"/>
    </location>
</feature>
<feature type="region of interest" description="Disordered" evidence="1">
    <location>
        <begin position="43"/>
        <end position="76"/>
    </location>
</feature>
<organism evidence="2 3">
    <name type="scientific">Setomelanomma holmii</name>
    <dbReference type="NCBI Taxonomy" id="210430"/>
    <lineage>
        <taxon>Eukaryota</taxon>
        <taxon>Fungi</taxon>
        <taxon>Dikarya</taxon>
        <taxon>Ascomycota</taxon>
        <taxon>Pezizomycotina</taxon>
        <taxon>Dothideomycetes</taxon>
        <taxon>Pleosporomycetidae</taxon>
        <taxon>Pleosporales</taxon>
        <taxon>Pleosporineae</taxon>
        <taxon>Phaeosphaeriaceae</taxon>
        <taxon>Setomelanomma</taxon>
    </lineage>
</organism>
<proteinExistence type="predicted"/>
<protein>
    <submittedName>
        <fullName evidence="2">Uncharacterized protein</fullName>
    </submittedName>
</protein>
<reference evidence="2" key="1">
    <citation type="journal article" date="2020" name="Stud. Mycol.">
        <title>101 Dothideomycetes genomes: a test case for predicting lifestyles and emergence of pathogens.</title>
        <authorList>
            <person name="Haridas S."/>
            <person name="Albert R."/>
            <person name="Binder M."/>
            <person name="Bloem J."/>
            <person name="Labutti K."/>
            <person name="Salamov A."/>
            <person name="Andreopoulos B."/>
            <person name="Baker S."/>
            <person name="Barry K."/>
            <person name="Bills G."/>
            <person name="Bluhm B."/>
            <person name="Cannon C."/>
            <person name="Castanera R."/>
            <person name="Culley D."/>
            <person name="Daum C."/>
            <person name="Ezra D."/>
            <person name="Gonzalez J."/>
            <person name="Henrissat B."/>
            <person name="Kuo A."/>
            <person name="Liang C."/>
            <person name="Lipzen A."/>
            <person name="Lutzoni F."/>
            <person name="Magnuson J."/>
            <person name="Mondo S."/>
            <person name="Nolan M."/>
            <person name="Ohm R."/>
            <person name="Pangilinan J."/>
            <person name="Park H.-J."/>
            <person name="Ramirez L."/>
            <person name="Alfaro M."/>
            <person name="Sun H."/>
            <person name="Tritt A."/>
            <person name="Yoshinaga Y."/>
            <person name="Zwiers L.-H."/>
            <person name="Turgeon B."/>
            <person name="Goodwin S."/>
            <person name="Spatafora J."/>
            <person name="Crous P."/>
            <person name="Grigoriev I."/>
        </authorList>
    </citation>
    <scope>NUCLEOTIDE SEQUENCE</scope>
    <source>
        <strain evidence="2">CBS 110217</strain>
    </source>
</reference>
<evidence type="ECO:0000256" key="1">
    <source>
        <dbReference type="SAM" id="MobiDB-lite"/>
    </source>
</evidence>